<name>A0A2T4MVI6_AERVE</name>
<comment type="caution">
    <text evidence="4">The sequence shown here is derived from an EMBL/GenBank/DDBJ whole genome shotgun (WGS) entry which is preliminary data.</text>
</comment>
<dbReference type="EC" id="1.3.1.28" evidence="3"/>
<accession>A0A2T4MVI6</accession>
<dbReference type="PRINTS" id="PR00081">
    <property type="entry name" value="GDHRDH"/>
</dbReference>
<evidence type="ECO:0000256" key="1">
    <source>
        <dbReference type="ARBA" id="ARBA00006484"/>
    </source>
</evidence>
<dbReference type="Gene3D" id="3.40.50.720">
    <property type="entry name" value="NAD(P)-binding Rossmann-like Domain"/>
    <property type="match status" value="1"/>
</dbReference>
<evidence type="ECO:0000313" key="5">
    <source>
        <dbReference type="Proteomes" id="UP000241986"/>
    </source>
</evidence>
<keyword evidence="2" id="KW-0560">Oxidoreductase</keyword>
<evidence type="ECO:0000313" key="4">
    <source>
        <dbReference type="EMBL" id="PTH78486.1"/>
    </source>
</evidence>
<dbReference type="GO" id="GO:0019290">
    <property type="term" value="P:siderophore biosynthetic process"/>
    <property type="evidence" value="ECO:0007669"/>
    <property type="project" value="InterPro"/>
</dbReference>
<dbReference type="FunFam" id="3.40.50.720:FF:000084">
    <property type="entry name" value="Short-chain dehydrogenase reductase"/>
    <property type="match status" value="1"/>
</dbReference>
<dbReference type="EMBL" id="PZKL01000057">
    <property type="protein sequence ID" value="PTH78486.1"/>
    <property type="molecule type" value="Genomic_DNA"/>
</dbReference>
<dbReference type="NCBIfam" id="TIGR04316">
    <property type="entry name" value="dhbA_paeA"/>
    <property type="match status" value="1"/>
</dbReference>
<organism evidence="4 5">
    <name type="scientific">Aeromonas veronii</name>
    <dbReference type="NCBI Taxonomy" id="654"/>
    <lineage>
        <taxon>Bacteria</taxon>
        <taxon>Pseudomonadati</taxon>
        <taxon>Pseudomonadota</taxon>
        <taxon>Gammaproteobacteria</taxon>
        <taxon>Aeromonadales</taxon>
        <taxon>Aeromonadaceae</taxon>
        <taxon>Aeromonas</taxon>
    </lineage>
</organism>
<dbReference type="InterPro" id="IPR003560">
    <property type="entry name" value="DHB_DH"/>
</dbReference>
<gene>
    <name evidence="4" type="ORF">DAA48_25020</name>
</gene>
<dbReference type="RefSeq" id="WP_107685138.1">
    <property type="nucleotide sequence ID" value="NZ_CAWQQD010000003.1"/>
</dbReference>
<dbReference type="PANTHER" id="PTHR42760:SF115">
    <property type="entry name" value="3-OXOACYL-[ACYL-CARRIER-PROTEIN] REDUCTASE FABG"/>
    <property type="match status" value="1"/>
</dbReference>
<reference evidence="4 5" key="1">
    <citation type="submission" date="2018-03" db="EMBL/GenBank/DDBJ databases">
        <title>Aeromonas veronii whole genome sequencing and analysis.</title>
        <authorList>
            <person name="Xie H."/>
            <person name="Liu T."/>
            <person name="Wang K."/>
        </authorList>
    </citation>
    <scope>NUCLEOTIDE SEQUENCE [LARGE SCALE GENOMIC DNA]</scope>
    <source>
        <strain evidence="4 5">XH.VA.1</strain>
    </source>
</reference>
<proteinExistence type="inferred from homology"/>
<dbReference type="GO" id="GO:0008667">
    <property type="term" value="F:2,3-dihydro-2,3-dihydroxybenzoate dehydrogenase activity"/>
    <property type="evidence" value="ECO:0007669"/>
    <property type="project" value="UniProtKB-UniRule"/>
</dbReference>
<comment type="similarity">
    <text evidence="1">Belongs to the short-chain dehydrogenases/reductases (SDR) family.</text>
</comment>
<evidence type="ECO:0000256" key="3">
    <source>
        <dbReference type="NCBIfam" id="TIGR04316"/>
    </source>
</evidence>
<dbReference type="InterPro" id="IPR020904">
    <property type="entry name" value="Sc_DH/Rdtase_CS"/>
</dbReference>
<dbReference type="PRINTS" id="PR00080">
    <property type="entry name" value="SDRFAMILY"/>
</dbReference>
<protein>
    <recommendedName>
        <fullName evidence="3">2,3-dihydro-2,3-dihydroxybenzoate dehydrogenase</fullName>
        <ecNumber evidence="3">1.3.1.28</ecNumber>
    </recommendedName>
</protein>
<dbReference type="PROSITE" id="PS00061">
    <property type="entry name" value="ADH_SHORT"/>
    <property type="match status" value="1"/>
</dbReference>
<dbReference type="PANTHER" id="PTHR42760">
    <property type="entry name" value="SHORT-CHAIN DEHYDROGENASES/REDUCTASES FAMILY MEMBER"/>
    <property type="match status" value="1"/>
</dbReference>
<evidence type="ECO:0000256" key="2">
    <source>
        <dbReference type="ARBA" id="ARBA00023002"/>
    </source>
</evidence>
<dbReference type="InterPro" id="IPR036291">
    <property type="entry name" value="NAD(P)-bd_dom_sf"/>
</dbReference>
<dbReference type="AlphaFoldDB" id="A0A2T4MVI6"/>
<dbReference type="GO" id="GO:0016616">
    <property type="term" value="F:oxidoreductase activity, acting on the CH-OH group of donors, NAD or NADP as acceptor"/>
    <property type="evidence" value="ECO:0007669"/>
    <property type="project" value="TreeGrafter"/>
</dbReference>
<dbReference type="NCBIfam" id="NF006074">
    <property type="entry name" value="PRK08220.1"/>
    <property type="match status" value="1"/>
</dbReference>
<dbReference type="Pfam" id="PF13561">
    <property type="entry name" value="adh_short_C2"/>
    <property type="match status" value="1"/>
</dbReference>
<dbReference type="InterPro" id="IPR002347">
    <property type="entry name" value="SDR_fam"/>
</dbReference>
<dbReference type="Proteomes" id="UP000241986">
    <property type="component" value="Unassembled WGS sequence"/>
</dbReference>
<dbReference type="SUPFAM" id="SSF51735">
    <property type="entry name" value="NAD(P)-binding Rossmann-fold domains"/>
    <property type="match status" value="1"/>
</dbReference>
<sequence>MSEWQGRTIWVTGAAQGIGHAVARTFAEAGASVVAFDLQLAEALPGNMKRVVIDVSDSEAVTRCCEQLLDEGLGPDVLVNVAGVLATGRIDEVDDALLQRTFAINTFAPFYLMRALTPWFQGRRRGAIVNVSSNAGRVPRVGMGIYGASKAALTSLTQTAGLELAPYGVRCNLVSPGSTRTPMLYGMWQEGEAEQREGEQRTIAGLPGQFKLGIPLGKLGTPDEVAACVLFLASDAASHITLQDLVVDGGATLGV</sequence>